<dbReference type="Gene3D" id="1.20.1250.20">
    <property type="entry name" value="MFS general substrate transporter like domains"/>
    <property type="match status" value="1"/>
</dbReference>
<evidence type="ECO:0000256" key="1">
    <source>
        <dbReference type="ARBA" id="ARBA00004141"/>
    </source>
</evidence>
<comment type="subcellular location">
    <subcellularLocation>
        <location evidence="1">Membrane</location>
        <topology evidence="1">Multi-pass membrane protein</topology>
    </subcellularLocation>
</comment>
<evidence type="ECO:0000313" key="7">
    <source>
        <dbReference type="Proteomes" id="UP000800235"/>
    </source>
</evidence>
<proteinExistence type="predicted"/>
<feature type="transmembrane region" description="Helical" evidence="5">
    <location>
        <begin position="423"/>
        <end position="445"/>
    </location>
</feature>
<dbReference type="InterPro" id="IPR011701">
    <property type="entry name" value="MFS"/>
</dbReference>
<dbReference type="InterPro" id="IPR036259">
    <property type="entry name" value="MFS_trans_sf"/>
</dbReference>
<feature type="transmembrane region" description="Helical" evidence="5">
    <location>
        <begin position="164"/>
        <end position="184"/>
    </location>
</feature>
<feature type="transmembrane region" description="Helical" evidence="5">
    <location>
        <begin position="457"/>
        <end position="480"/>
    </location>
</feature>
<keyword evidence="2 5" id="KW-0812">Transmembrane</keyword>
<dbReference type="Proteomes" id="UP000800235">
    <property type="component" value="Unassembled WGS sequence"/>
</dbReference>
<evidence type="ECO:0000256" key="5">
    <source>
        <dbReference type="SAM" id="Phobius"/>
    </source>
</evidence>
<accession>A0A9P4NVH1</accession>
<keyword evidence="3 5" id="KW-1133">Transmembrane helix</keyword>
<feature type="transmembrane region" description="Helical" evidence="5">
    <location>
        <begin position="136"/>
        <end position="158"/>
    </location>
</feature>
<dbReference type="GO" id="GO:0022857">
    <property type="term" value="F:transmembrane transporter activity"/>
    <property type="evidence" value="ECO:0007669"/>
    <property type="project" value="InterPro"/>
</dbReference>
<comment type="caution">
    <text evidence="6">The sequence shown here is derived from an EMBL/GenBank/DDBJ whole genome shotgun (WGS) entry which is preliminary data.</text>
</comment>
<feature type="transmembrane region" description="Helical" evidence="5">
    <location>
        <begin position="389"/>
        <end position="411"/>
    </location>
</feature>
<evidence type="ECO:0000256" key="2">
    <source>
        <dbReference type="ARBA" id="ARBA00022692"/>
    </source>
</evidence>
<reference evidence="6" key="1">
    <citation type="journal article" date="2020" name="Stud. Mycol.">
        <title>101 Dothideomycetes genomes: a test case for predicting lifestyles and emergence of pathogens.</title>
        <authorList>
            <person name="Haridas S."/>
            <person name="Albert R."/>
            <person name="Binder M."/>
            <person name="Bloem J."/>
            <person name="Labutti K."/>
            <person name="Salamov A."/>
            <person name="Andreopoulos B."/>
            <person name="Baker S."/>
            <person name="Barry K."/>
            <person name="Bills G."/>
            <person name="Bluhm B."/>
            <person name="Cannon C."/>
            <person name="Castanera R."/>
            <person name="Culley D."/>
            <person name="Daum C."/>
            <person name="Ezra D."/>
            <person name="Gonzalez J."/>
            <person name="Henrissat B."/>
            <person name="Kuo A."/>
            <person name="Liang C."/>
            <person name="Lipzen A."/>
            <person name="Lutzoni F."/>
            <person name="Magnuson J."/>
            <person name="Mondo S."/>
            <person name="Nolan M."/>
            <person name="Ohm R."/>
            <person name="Pangilinan J."/>
            <person name="Park H.-J."/>
            <person name="Ramirez L."/>
            <person name="Alfaro M."/>
            <person name="Sun H."/>
            <person name="Tritt A."/>
            <person name="Yoshinaga Y."/>
            <person name="Zwiers L.-H."/>
            <person name="Turgeon B."/>
            <person name="Goodwin S."/>
            <person name="Spatafora J."/>
            <person name="Crous P."/>
            <person name="Grigoriev I."/>
        </authorList>
    </citation>
    <scope>NUCLEOTIDE SEQUENCE</scope>
    <source>
        <strain evidence="6">CBS 130266</strain>
    </source>
</reference>
<dbReference type="PANTHER" id="PTHR23507">
    <property type="entry name" value="ZGC:174356"/>
    <property type="match status" value="1"/>
</dbReference>
<dbReference type="GO" id="GO:0016020">
    <property type="term" value="C:membrane"/>
    <property type="evidence" value="ECO:0007669"/>
    <property type="project" value="UniProtKB-SubCell"/>
</dbReference>
<feature type="transmembrane region" description="Helical" evidence="5">
    <location>
        <begin position="218"/>
        <end position="238"/>
    </location>
</feature>
<evidence type="ECO:0000256" key="4">
    <source>
        <dbReference type="ARBA" id="ARBA00023136"/>
    </source>
</evidence>
<feature type="transmembrane region" description="Helical" evidence="5">
    <location>
        <begin position="191"/>
        <end position="212"/>
    </location>
</feature>
<keyword evidence="4 5" id="KW-0472">Membrane</keyword>
<feature type="transmembrane region" description="Helical" evidence="5">
    <location>
        <begin position="320"/>
        <end position="344"/>
    </location>
</feature>
<dbReference type="AlphaFoldDB" id="A0A9P4NVH1"/>
<dbReference type="SUPFAM" id="SSF103473">
    <property type="entry name" value="MFS general substrate transporter"/>
    <property type="match status" value="1"/>
</dbReference>
<dbReference type="Pfam" id="PF07690">
    <property type="entry name" value="MFS_1"/>
    <property type="match status" value="1"/>
</dbReference>
<evidence type="ECO:0000256" key="3">
    <source>
        <dbReference type="ARBA" id="ARBA00022989"/>
    </source>
</evidence>
<dbReference type="EMBL" id="MU007028">
    <property type="protein sequence ID" value="KAF2431969.1"/>
    <property type="molecule type" value="Genomic_DNA"/>
</dbReference>
<dbReference type="OrthoDB" id="194139at2759"/>
<organism evidence="6 7">
    <name type="scientific">Tothia fuscella</name>
    <dbReference type="NCBI Taxonomy" id="1048955"/>
    <lineage>
        <taxon>Eukaryota</taxon>
        <taxon>Fungi</taxon>
        <taxon>Dikarya</taxon>
        <taxon>Ascomycota</taxon>
        <taxon>Pezizomycotina</taxon>
        <taxon>Dothideomycetes</taxon>
        <taxon>Pleosporomycetidae</taxon>
        <taxon>Venturiales</taxon>
        <taxon>Cylindrosympodiaceae</taxon>
        <taxon>Tothia</taxon>
    </lineage>
</organism>
<feature type="transmembrane region" description="Helical" evidence="5">
    <location>
        <begin position="291"/>
        <end position="314"/>
    </location>
</feature>
<name>A0A9P4NVH1_9PEZI</name>
<dbReference type="PANTHER" id="PTHR23507:SF1">
    <property type="entry name" value="FI18259P1-RELATED"/>
    <property type="match status" value="1"/>
</dbReference>
<sequence>MVYADTEPRPSEESLLLTRNEYNNTGANKQASTRFILTLLILIILSLEFGDEVINPALTRVEESIYCRRYYDIHDPSQIGSDGHDGIKEALCKNSVIQGQVAMLKGWQRTLDAIGMLIFSIPWGHFADTYGRQPTMLIVTTSFWFQAAGIQLVCYFGQTLDLRLVWLSSLHTVFGGGSSVATAVDSLVAAFFKVSAASITTGFLAPLLSAWLMRYNPWIPMLLGLGIQIIPIILILFIPETMGYNNPPLDPAEETSSSDSSIHSSKECPILSKLLHQIKQSTAFLTADSRILLILPAFLIHMLFLSWDILLQYISTRYHITLSAATVLVAIRAGLIMLLCLFLLPLANNLFRTKWHIQPKHSDLLLSRFSAIAMAIGFLFIALAPSIPFLIAAMVVNTLGWGLMLFLRSLLTSLVEGHHVARLNTFVGMVDTVGLMVGSPALAWLFERGVEEGGMWIGLPFLACAGIVAVIAVVLGGIGVREEVGLVDGRNGDDF</sequence>
<evidence type="ECO:0000313" key="6">
    <source>
        <dbReference type="EMBL" id="KAF2431969.1"/>
    </source>
</evidence>
<protein>
    <submittedName>
        <fullName evidence="6">MFS general substrate transporter</fullName>
    </submittedName>
</protein>
<keyword evidence="7" id="KW-1185">Reference proteome</keyword>
<feature type="transmembrane region" description="Helical" evidence="5">
    <location>
        <begin position="365"/>
        <end position="383"/>
    </location>
</feature>
<gene>
    <name evidence="6" type="ORF">EJ08DRAFT_695772</name>
</gene>